<gene>
    <name evidence="12" type="ORF">H9892_00030</name>
</gene>
<dbReference type="GO" id="GO:0000155">
    <property type="term" value="F:phosphorelay sensor kinase activity"/>
    <property type="evidence" value="ECO:0007669"/>
    <property type="project" value="InterPro"/>
</dbReference>
<evidence type="ECO:0000313" key="12">
    <source>
        <dbReference type="EMBL" id="HIW01717.1"/>
    </source>
</evidence>
<keyword evidence="9" id="KW-0812">Transmembrane</keyword>
<keyword evidence="6 12" id="KW-0418">Kinase</keyword>
<dbReference type="Pfam" id="PF00672">
    <property type="entry name" value="HAMP"/>
    <property type="match status" value="1"/>
</dbReference>
<keyword evidence="8 9" id="KW-0472">Membrane</keyword>
<feature type="transmembrane region" description="Helical" evidence="9">
    <location>
        <begin position="87"/>
        <end position="113"/>
    </location>
</feature>
<dbReference type="CDD" id="cd00075">
    <property type="entry name" value="HATPase"/>
    <property type="match status" value="1"/>
</dbReference>
<evidence type="ECO:0000259" key="11">
    <source>
        <dbReference type="PROSITE" id="PS50885"/>
    </source>
</evidence>
<dbReference type="Gene3D" id="3.30.565.10">
    <property type="entry name" value="Histidine kinase-like ATPase, C-terminal domain"/>
    <property type="match status" value="1"/>
</dbReference>
<evidence type="ECO:0000259" key="10">
    <source>
        <dbReference type="PROSITE" id="PS50109"/>
    </source>
</evidence>
<proteinExistence type="predicted"/>
<reference evidence="12" key="2">
    <citation type="submission" date="2021-04" db="EMBL/GenBank/DDBJ databases">
        <authorList>
            <person name="Gilroy R."/>
        </authorList>
    </citation>
    <scope>NUCLEOTIDE SEQUENCE</scope>
    <source>
        <strain evidence="12">12435</strain>
    </source>
</reference>
<dbReference type="SUPFAM" id="SSF47384">
    <property type="entry name" value="Homodimeric domain of signal transducing histidine kinase"/>
    <property type="match status" value="1"/>
</dbReference>
<dbReference type="SUPFAM" id="SSF55874">
    <property type="entry name" value="ATPase domain of HSP90 chaperone/DNA topoisomerase II/histidine kinase"/>
    <property type="match status" value="1"/>
</dbReference>
<keyword evidence="5" id="KW-0808">Transferase</keyword>
<name>A0A9D1TR19_9FIRM</name>
<dbReference type="InterPro" id="IPR003594">
    <property type="entry name" value="HATPase_dom"/>
</dbReference>
<dbReference type="SMART" id="SM00388">
    <property type="entry name" value="HisKA"/>
    <property type="match status" value="1"/>
</dbReference>
<dbReference type="InterPro" id="IPR050736">
    <property type="entry name" value="Sensor_HK_Regulatory"/>
</dbReference>
<dbReference type="PANTHER" id="PTHR43711">
    <property type="entry name" value="TWO-COMPONENT HISTIDINE KINASE"/>
    <property type="match status" value="1"/>
</dbReference>
<comment type="catalytic activity">
    <reaction evidence="1">
        <text>ATP + protein L-histidine = ADP + protein N-phospho-L-histidine.</text>
        <dbReference type="EC" id="2.7.13.3"/>
    </reaction>
</comment>
<evidence type="ECO:0000256" key="6">
    <source>
        <dbReference type="ARBA" id="ARBA00022777"/>
    </source>
</evidence>
<dbReference type="InterPro" id="IPR003660">
    <property type="entry name" value="HAMP_dom"/>
</dbReference>
<dbReference type="SMART" id="SM00304">
    <property type="entry name" value="HAMP"/>
    <property type="match status" value="1"/>
</dbReference>
<dbReference type="FunFam" id="3.30.565.10:FF:000006">
    <property type="entry name" value="Sensor histidine kinase WalK"/>
    <property type="match status" value="1"/>
</dbReference>
<dbReference type="GO" id="GO:0016020">
    <property type="term" value="C:membrane"/>
    <property type="evidence" value="ECO:0007669"/>
    <property type="project" value="UniProtKB-SubCell"/>
</dbReference>
<evidence type="ECO:0000313" key="13">
    <source>
        <dbReference type="Proteomes" id="UP000823990"/>
    </source>
</evidence>
<reference evidence="12" key="1">
    <citation type="journal article" date="2021" name="PeerJ">
        <title>Extensive microbial diversity within the chicken gut microbiome revealed by metagenomics and culture.</title>
        <authorList>
            <person name="Gilroy R."/>
            <person name="Ravi A."/>
            <person name="Getino M."/>
            <person name="Pursley I."/>
            <person name="Horton D.L."/>
            <person name="Alikhan N.F."/>
            <person name="Baker D."/>
            <person name="Gharbi K."/>
            <person name="Hall N."/>
            <person name="Watson M."/>
            <person name="Adriaenssens E.M."/>
            <person name="Foster-Nyarko E."/>
            <person name="Jarju S."/>
            <person name="Secka A."/>
            <person name="Antonio M."/>
            <person name="Oren A."/>
            <person name="Chaudhuri R.R."/>
            <person name="La Ragione R."/>
            <person name="Hildebrand F."/>
            <person name="Pallen M.J."/>
        </authorList>
    </citation>
    <scope>NUCLEOTIDE SEQUENCE</scope>
    <source>
        <strain evidence="12">12435</strain>
    </source>
</reference>
<sequence>MKSGNSAGKIKKRPVWQTVLMWVFFPVGLFDLMLRTVSRRYRTDITTKTTVIGTAVFGVLMAAYALAVILIVALAPEVSATTRVRVIVVAVLLALGFSAIFAAASTLTARTMLSPLKGMIKRIDEITVEDMSARLDPVGTQDELNELSSRINRMLNGLQEAFERQSNFISDASHELRTPISVIRGYSDLLDRWGKTDESVLAEAIEAIRSEADNMRSIVEQLLYLAKLGSFKLHPTVFDISAAVSEIVDAYVLTRADRKVTFTSRGTVTVLADKGLTVELVRVITDNAIKYTSDGGCVDVSVERMKGGASVTVADDGIGISEDDLPHIFDRFYRCDKARVRSEGSTGLGLSIAKSIAEMMGGSITAKSVLGKGSVFTVFLPLLPPPAVGGAAGGGEGA</sequence>
<dbReference type="EC" id="2.7.13.3" evidence="3"/>
<dbReference type="InterPro" id="IPR036890">
    <property type="entry name" value="HATPase_C_sf"/>
</dbReference>
<dbReference type="Pfam" id="PF02518">
    <property type="entry name" value="HATPase_c"/>
    <property type="match status" value="1"/>
</dbReference>
<dbReference type="InterPro" id="IPR003661">
    <property type="entry name" value="HisK_dim/P_dom"/>
</dbReference>
<evidence type="ECO:0000256" key="5">
    <source>
        <dbReference type="ARBA" id="ARBA00022679"/>
    </source>
</evidence>
<dbReference type="CDD" id="cd00082">
    <property type="entry name" value="HisKA"/>
    <property type="match status" value="1"/>
</dbReference>
<dbReference type="PROSITE" id="PS50109">
    <property type="entry name" value="HIS_KIN"/>
    <property type="match status" value="1"/>
</dbReference>
<dbReference type="Proteomes" id="UP000823990">
    <property type="component" value="Unassembled WGS sequence"/>
</dbReference>
<evidence type="ECO:0000256" key="7">
    <source>
        <dbReference type="ARBA" id="ARBA00023012"/>
    </source>
</evidence>
<evidence type="ECO:0000256" key="8">
    <source>
        <dbReference type="ARBA" id="ARBA00023136"/>
    </source>
</evidence>
<dbReference type="EMBL" id="DXHS01000002">
    <property type="protein sequence ID" value="HIW01717.1"/>
    <property type="molecule type" value="Genomic_DNA"/>
</dbReference>
<protein>
    <recommendedName>
        <fullName evidence="3">histidine kinase</fullName>
        <ecNumber evidence="3">2.7.13.3</ecNumber>
    </recommendedName>
</protein>
<feature type="transmembrane region" description="Helical" evidence="9">
    <location>
        <begin position="55"/>
        <end position="75"/>
    </location>
</feature>
<feature type="domain" description="HAMP" evidence="11">
    <location>
        <begin position="110"/>
        <end position="163"/>
    </location>
</feature>
<evidence type="ECO:0000256" key="1">
    <source>
        <dbReference type="ARBA" id="ARBA00000085"/>
    </source>
</evidence>
<feature type="domain" description="Histidine kinase" evidence="10">
    <location>
        <begin position="171"/>
        <end position="384"/>
    </location>
</feature>
<dbReference type="InterPro" id="IPR005467">
    <property type="entry name" value="His_kinase_dom"/>
</dbReference>
<dbReference type="PRINTS" id="PR00344">
    <property type="entry name" value="BCTRLSENSOR"/>
</dbReference>
<dbReference type="PROSITE" id="PS50885">
    <property type="entry name" value="HAMP"/>
    <property type="match status" value="1"/>
</dbReference>
<dbReference type="InterPro" id="IPR036097">
    <property type="entry name" value="HisK_dim/P_sf"/>
</dbReference>
<evidence type="ECO:0000256" key="3">
    <source>
        <dbReference type="ARBA" id="ARBA00012438"/>
    </source>
</evidence>
<organism evidence="12 13">
    <name type="scientific">Candidatus Protoclostridium stercorigallinarum</name>
    <dbReference type="NCBI Taxonomy" id="2838741"/>
    <lineage>
        <taxon>Bacteria</taxon>
        <taxon>Bacillati</taxon>
        <taxon>Bacillota</taxon>
        <taxon>Clostridia</taxon>
        <taxon>Candidatus Protoclostridium</taxon>
    </lineage>
</organism>
<comment type="caution">
    <text evidence="12">The sequence shown here is derived from an EMBL/GenBank/DDBJ whole genome shotgun (WGS) entry which is preliminary data.</text>
</comment>
<evidence type="ECO:0000256" key="2">
    <source>
        <dbReference type="ARBA" id="ARBA00004370"/>
    </source>
</evidence>
<evidence type="ECO:0000256" key="4">
    <source>
        <dbReference type="ARBA" id="ARBA00022553"/>
    </source>
</evidence>
<dbReference type="Gene3D" id="6.10.340.10">
    <property type="match status" value="1"/>
</dbReference>
<dbReference type="Pfam" id="PF00512">
    <property type="entry name" value="HisKA"/>
    <property type="match status" value="1"/>
</dbReference>
<dbReference type="FunFam" id="1.10.287.130:FF:000001">
    <property type="entry name" value="Two-component sensor histidine kinase"/>
    <property type="match status" value="1"/>
</dbReference>
<feature type="transmembrane region" description="Helical" evidence="9">
    <location>
        <begin position="15"/>
        <end position="34"/>
    </location>
</feature>
<dbReference type="SMART" id="SM00387">
    <property type="entry name" value="HATPase_c"/>
    <property type="match status" value="1"/>
</dbReference>
<keyword evidence="4" id="KW-0597">Phosphoprotein</keyword>
<dbReference type="InterPro" id="IPR004358">
    <property type="entry name" value="Sig_transdc_His_kin-like_C"/>
</dbReference>
<dbReference type="CDD" id="cd06225">
    <property type="entry name" value="HAMP"/>
    <property type="match status" value="1"/>
</dbReference>
<dbReference type="SUPFAM" id="SSF158472">
    <property type="entry name" value="HAMP domain-like"/>
    <property type="match status" value="1"/>
</dbReference>
<keyword evidence="9" id="KW-1133">Transmembrane helix</keyword>
<dbReference type="Gene3D" id="1.10.287.130">
    <property type="match status" value="1"/>
</dbReference>
<dbReference type="PANTHER" id="PTHR43711:SF1">
    <property type="entry name" value="HISTIDINE KINASE 1"/>
    <property type="match status" value="1"/>
</dbReference>
<keyword evidence="7" id="KW-0902">Two-component regulatory system</keyword>
<comment type="subcellular location">
    <subcellularLocation>
        <location evidence="2">Membrane</location>
    </subcellularLocation>
</comment>
<accession>A0A9D1TR19</accession>
<evidence type="ECO:0000256" key="9">
    <source>
        <dbReference type="SAM" id="Phobius"/>
    </source>
</evidence>
<dbReference type="AlphaFoldDB" id="A0A9D1TR19"/>